<evidence type="ECO:0000256" key="3">
    <source>
        <dbReference type="SAM" id="Phobius"/>
    </source>
</evidence>
<dbReference type="EMBL" id="QKTW01000009">
    <property type="protein sequence ID" value="PZF73792.1"/>
    <property type="molecule type" value="Genomic_DNA"/>
</dbReference>
<evidence type="ECO:0000259" key="4">
    <source>
        <dbReference type="Pfam" id="PF01887"/>
    </source>
</evidence>
<keyword evidence="7" id="KW-1185">Reference proteome</keyword>
<keyword evidence="3" id="KW-0472">Membrane</keyword>
<dbReference type="InterPro" id="IPR002747">
    <property type="entry name" value="SAM_OH_AdoTrfase"/>
</dbReference>
<dbReference type="OrthoDB" id="9792195at2"/>
<feature type="domain" description="S-adenosyl-l-methionine hydroxide adenosyltransferase C-terminal" evidence="5">
    <location>
        <begin position="209"/>
        <end position="289"/>
    </location>
</feature>
<dbReference type="InterPro" id="IPR046469">
    <property type="entry name" value="SAM_HAT_N"/>
</dbReference>
<accession>A0A2W2AJS8</accession>
<keyword evidence="3" id="KW-1133">Transmembrane helix</keyword>
<dbReference type="AlphaFoldDB" id="A0A2W2AJS8"/>
<dbReference type="Pfam" id="PF20257">
    <property type="entry name" value="SAM_HAT_C"/>
    <property type="match status" value="1"/>
</dbReference>
<evidence type="ECO:0008006" key="8">
    <source>
        <dbReference type="Google" id="ProtNLM"/>
    </source>
</evidence>
<organism evidence="6 7">
    <name type="scientific">Taibaiella soli</name>
    <dbReference type="NCBI Taxonomy" id="1649169"/>
    <lineage>
        <taxon>Bacteria</taxon>
        <taxon>Pseudomonadati</taxon>
        <taxon>Bacteroidota</taxon>
        <taxon>Chitinophagia</taxon>
        <taxon>Chitinophagales</taxon>
        <taxon>Chitinophagaceae</taxon>
        <taxon>Taibaiella</taxon>
    </lineage>
</organism>
<keyword evidence="1" id="KW-0949">S-adenosyl-L-methionine</keyword>
<dbReference type="Gene3D" id="3.40.50.10790">
    <property type="entry name" value="S-adenosyl-l-methionine hydroxide adenosyltransferase, N-terminal"/>
    <property type="match status" value="1"/>
</dbReference>
<keyword evidence="3" id="KW-0812">Transmembrane</keyword>
<dbReference type="Proteomes" id="UP000248745">
    <property type="component" value="Unassembled WGS sequence"/>
</dbReference>
<dbReference type="RefSeq" id="WP_110997890.1">
    <property type="nucleotide sequence ID" value="NZ_QKTW01000009.1"/>
</dbReference>
<dbReference type="InterPro" id="IPR023228">
    <property type="entry name" value="SAM_OH_AdoTrfase_N_sf"/>
</dbReference>
<evidence type="ECO:0000313" key="7">
    <source>
        <dbReference type="Proteomes" id="UP000248745"/>
    </source>
</evidence>
<evidence type="ECO:0000259" key="5">
    <source>
        <dbReference type="Pfam" id="PF20257"/>
    </source>
</evidence>
<gene>
    <name evidence="6" type="ORF">DN068_05475</name>
</gene>
<dbReference type="PANTHER" id="PTHR35092:SF1">
    <property type="entry name" value="CHLORINASE MJ1651"/>
    <property type="match status" value="1"/>
</dbReference>
<reference evidence="6 7" key="1">
    <citation type="submission" date="2018-06" db="EMBL/GenBank/DDBJ databases">
        <title>Mucibacter soli gen. nov., sp. nov., a new member of the family Chitinophagaceae producing mucin.</title>
        <authorList>
            <person name="Kim M.-K."/>
            <person name="Park S."/>
            <person name="Kim T.-S."/>
            <person name="Joung Y."/>
            <person name="Han J.-H."/>
            <person name="Kim S.B."/>
        </authorList>
    </citation>
    <scope>NUCLEOTIDE SEQUENCE [LARGE SCALE GENOMIC DNA]</scope>
    <source>
        <strain evidence="6 7">R1-15</strain>
    </source>
</reference>
<feature type="transmembrane region" description="Helical" evidence="3">
    <location>
        <begin position="21"/>
        <end position="39"/>
    </location>
</feature>
<comment type="similarity">
    <text evidence="2">Belongs to the SAM hydrolase / SAM-dependent halogenase family.</text>
</comment>
<protein>
    <recommendedName>
        <fullName evidence="8">SAM-dependent chlorinase/fluorinase</fullName>
    </recommendedName>
</protein>
<dbReference type="PIRSF" id="PIRSF006779">
    <property type="entry name" value="UCP006779"/>
    <property type="match status" value="1"/>
</dbReference>
<dbReference type="Pfam" id="PF01887">
    <property type="entry name" value="SAM_HAT_N"/>
    <property type="match status" value="1"/>
</dbReference>
<dbReference type="SUPFAM" id="SSF102522">
    <property type="entry name" value="Bacterial fluorinating enzyme, N-terminal domain"/>
    <property type="match status" value="1"/>
</dbReference>
<dbReference type="InterPro" id="IPR046470">
    <property type="entry name" value="SAM_HAT_C"/>
</dbReference>
<dbReference type="PANTHER" id="PTHR35092">
    <property type="entry name" value="CHLORINASE MJ1651"/>
    <property type="match status" value="1"/>
</dbReference>
<sequence length="305" mass="35248">MITLKTDNYFLRIKTNLLETGNPSAIFLLYIHSAVFLLFPPSMQCITLLSDFGLQDASVASAKGILMQSLPEARIIDISHQVEPFHLQQAAYLLLAAYRNFPTGTCHILLTDVFYSKRPRLILCEKDGYFFLAPDNGILSLAFGDQIDRVFHCMELSDDDRFRDWMLAVGKMIHQLHYDGHTENMKPCNMRVAPIHWRPKAEDNSVECQVIHIDRFENVVLNITKEQFEVFGEGRPFYIKFVRDEEITQLSHHYYNVGIGEKLCRFNATGFLEIAINRGNAASLFGLKLYRDQDLMYKTIKIYFE</sequence>
<name>A0A2W2AJS8_9BACT</name>
<evidence type="ECO:0000256" key="1">
    <source>
        <dbReference type="ARBA" id="ARBA00022691"/>
    </source>
</evidence>
<proteinExistence type="inferred from homology"/>
<evidence type="ECO:0000313" key="6">
    <source>
        <dbReference type="EMBL" id="PZF73792.1"/>
    </source>
</evidence>
<dbReference type="Gene3D" id="2.40.30.90">
    <property type="entry name" value="Bacterial fluorinating enzyme like"/>
    <property type="match status" value="1"/>
</dbReference>
<dbReference type="SUPFAM" id="SSF101852">
    <property type="entry name" value="Bacterial fluorinating enzyme, C-terminal domain"/>
    <property type="match status" value="1"/>
</dbReference>
<comment type="caution">
    <text evidence="6">The sequence shown here is derived from an EMBL/GenBank/DDBJ whole genome shotgun (WGS) entry which is preliminary data.</text>
</comment>
<evidence type="ECO:0000256" key="2">
    <source>
        <dbReference type="ARBA" id="ARBA00024035"/>
    </source>
</evidence>
<dbReference type="InterPro" id="IPR023227">
    <property type="entry name" value="SAM_OH_AdoTrfase_C_sf"/>
</dbReference>
<feature type="domain" description="S-adenosyl-l-methionine hydroxide adenosyltransferase N-terminal" evidence="4">
    <location>
        <begin position="46"/>
        <end position="157"/>
    </location>
</feature>